<dbReference type="SUPFAM" id="SSF140423">
    <property type="entry name" value="MW0975(SA0943)-like"/>
    <property type="match status" value="1"/>
</dbReference>
<evidence type="ECO:0000313" key="1">
    <source>
        <dbReference type="EMBL" id="STY28285.1"/>
    </source>
</evidence>
<proteinExistence type="predicted"/>
<evidence type="ECO:0000313" key="2">
    <source>
        <dbReference type="Proteomes" id="UP000255297"/>
    </source>
</evidence>
<gene>
    <name evidence="1" type="ORF">NCTC11532_00455</name>
</gene>
<organism evidence="1 2">
    <name type="scientific">Legionella wadsworthii</name>
    <dbReference type="NCBI Taxonomy" id="28088"/>
    <lineage>
        <taxon>Bacteria</taxon>
        <taxon>Pseudomonadati</taxon>
        <taxon>Pseudomonadota</taxon>
        <taxon>Gammaproteobacteria</taxon>
        <taxon>Legionellales</taxon>
        <taxon>Legionellaceae</taxon>
        <taxon>Legionella</taxon>
    </lineage>
</organism>
<accession>A0A378LMP7</accession>
<dbReference type="InterPro" id="IPR036785">
    <property type="entry name" value="YkyA-like_sf"/>
</dbReference>
<dbReference type="STRING" id="1122170.GCA_000701265_02222"/>
<dbReference type="AlphaFoldDB" id="A0A378LMP7"/>
<dbReference type="OrthoDB" id="5652393at2"/>
<reference evidence="1 2" key="1">
    <citation type="submission" date="2018-06" db="EMBL/GenBank/DDBJ databases">
        <authorList>
            <consortium name="Pathogen Informatics"/>
            <person name="Doyle S."/>
        </authorList>
    </citation>
    <scope>NUCLEOTIDE SEQUENCE [LARGE SCALE GENOMIC DNA]</scope>
    <source>
        <strain evidence="1 2">NCTC11532</strain>
    </source>
</reference>
<dbReference type="EMBL" id="UGPB01000001">
    <property type="protein sequence ID" value="STY28285.1"/>
    <property type="molecule type" value="Genomic_DNA"/>
</dbReference>
<sequence length="328" mass="36872">MQERKEGSVSSDIQEMQKKLDYLMAECDLMTKKHENTSICTESTKRIQEMLVSCQNFISNQVSELQKDLEIGQEDIKQEVVERVEKAVVDKVCDVLAEKILNPAEETIQALDGGISEIQNGIKSVTQILDTQDKGFFARTLENTTNFIKRQKDSVMQMHAQFQETGSIKSSFQQLSQSIPAVQEKAKELLLNPGEETVNSAINSVSSTASLLMRYLNDKCDETVDILDKESERIEKSVAHHGGVCGYTKSLVKKVDSFAEQTTERINQLDRLYSFYQNALELGQKVEDSLHASLFSDDSAESNALNKKQSSVDESTVDLLDQELLLRI</sequence>
<keyword evidence="2" id="KW-1185">Reference proteome</keyword>
<dbReference type="RefSeq" id="WP_031562808.1">
    <property type="nucleotide sequence ID" value="NZ_CAAAIS010000002.1"/>
</dbReference>
<dbReference type="Proteomes" id="UP000255297">
    <property type="component" value="Unassembled WGS sequence"/>
</dbReference>
<name>A0A378LMP7_9GAMM</name>
<protein>
    <submittedName>
        <fullName evidence="1">Uncharacterized protein</fullName>
    </submittedName>
</protein>